<feature type="region of interest" description="Disordered" evidence="1">
    <location>
        <begin position="100"/>
        <end position="140"/>
    </location>
</feature>
<reference evidence="2 3" key="1">
    <citation type="journal article" date="2019" name="Commun. Biol.">
        <title>The bagworm genome reveals a unique fibroin gene that provides high tensile strength.</title>
        <authorList>
            <person name="Kono N."/>
            <person name="Nakamura H."/>
            <person name="Ohtoshi R."/>
            <person name="Tomita M."/>
            <person name="Numata K."/>
            <person name="Arakawa K."/>
        </authorList>
    </citation>
    <scope>NUCLEOTIDE SEQUENCE [LARGE SCALE GENOMIC DNA]</scope>
</reference>
<name>A0A4C1UCW1_EUMVA</name>
<keyword evidence="3" id="KW-1185">Reference proteome</keyword>
<evidence type="ECO:0000313" key="2">
    <source>
        <dbReference type="EMBL" id="GBP23792.1"/>
    </source>
</evidence>
<proteinExistence type="predicted"/>
<comment type="caution">
    <text evidence="2">The sequence shown here is derived from an EMBL/GenBank/DDBJ whole genome shotgun (WGS) entry which is preliminary data.</text>
</comment>
<dbReference type="Proteomes" id="UP000299102">
    <property type="component" value="Unassembled WGS sequence"/>
</dbReference>
<feature type="compositionally biased region" description="Basic residues" evidence="1">
    <location>
        <begin position="129"/>
        <end position="140"/>
    </location>
</feature>
<evidence type="ECO:0000313" key="3">
    <source>
        <dbReference type="Proteomes" id="UP000299102"/>
    </source>
</evidence>
<sequence length="140" mass="15589">MKKPSACGRFRVTDALAAPEISPRSRAKGYGDTEPIVFDIQLATRELTRDILGFFAYVEALHLVGRCCVILKARRGDKFKAEILECANKSQPNRLRIQNLPTRGRFRGRDAGGKKPQAAVPVRGVPAGRPRHLRRGKKLN</sequence>
<organism evidence="2 3">
    <name type="scientific">Eumeta variegata</name>
    <name type="common">Bagworm moth</name>
    <name type="synonym">Eumeta japonica</name>
    <dbReference type="NCBI Taxonomy" id="151549"/>
    <lineage>
        <taxon>Eukaryota</taxon>
        <taxon>Metazoa</taxon>
        <taxon>Ecdysozoa</taxon>
        <taxon>Arthropoda</taxon>
        <taxon>Hexapoda</taxon>
        <taxon>Insecta</taxon>
        <taxon>Pterygota</taxon>
        <taxon>Neoptera</taxon>
        <taxon>Endopterygota</taxon>
        <taxon>Lepidoptera</taxon>
        <taxon>Glossata</taxon>
        <taxon>Ditrysia</taxon>
        <taxon>Tineoidea</taxon>
        <taxon>Psychidae</taxon>
        <taxon>Oiketicinae</taxon>
        <taxon>Eumeta</taxon>
    </lineage>
</organism>
<protein>
    <submittedName>
        <fullName evidence="2">Uncharacterized protein</fullName>
    </submittedName>
</protein>
<evidence type="ECO:0000256" key="1">
    <source>
        <dbReference type="SAM" id="MobiDB-lite"/>
    </source>
</evidence>
<accession>A0A4C1UCW1</accession>
<dbReference type="AlphaFoldDB" id="A0A4C1UCW1"/>
<gene>
    <name evidence="2" type="ORF">EVAR_13750_1</name>
</gene>
<dbReference type="EMBL" id="BGZK01000153">
    <property type="protein sequence ID" value="GBP23792.1"/>
    <property type="molecule type" value="Genomic_DNA"/>
</dbReference>